<comment type="caution">
    <text evidence="1">The sequence shown here is derived from an EMBL/GenBank/DDBJ whole genome shotgun (WGS) entry which is preliminary data.</text>
</comment>
<dbReference type="RefSeq" id="WP_101570726.1">
    <property type="nucleotide sequence ID" value="NZ_JACOOK010000001.1"/>
</dbReference>
<dbReference type="EMBL" id="JACOOK010000001">
    <property type="protein sequence ID" value="MBC5615432.1"/>
    <property type="molecule type" value="Genomic_DNA"/>
</dbReference>
<protein>
    <recommendedName>
        <fullName evidence="3">Transcription regulator BetR N-terminal domain-containing protein</fullName>
    </recommendedName>
</protein>
<evidence type="ECO:0000313" key="1">
    <source>
        <dbReference type="EMBL" id="MBC5615432.1"/>
    </source>
</evidence>
<proteinExistence type="predicted"/>
<dbReference type="Proteomes" id="UP000636891">
    <property type="component" value="Unassembled WGS sequence"/>
</dbReference>
<organism evidence="1 2">
    <name type="scientific">Alistipes hominis</name>
    <dbReference type="NCBI Taxonomy" id="2763015"/>
    <lineage>
        <taxon>Bacteria</taxon>
        <taxon>Pseudomonadati</taxon>
        <taxon>Bacteroidota</taxon>
        <taxon>Bacteroidia</taxon>
        <taxon>Bacteroidales</taxon>
        <taxon>Rikenellaceae</taxon>
        <taxon>Alistipes</taxon>
    </lineage>
</organism>
<name>A0ABR7CIK7_9BACT</name>
<gene>
    <name evidence="1" type="ORF">H8S08_00155</name>
</gene>
<reference evidence="1 2" key="1">
    <citation type="submission" date="2020-08" db="EMBL/GenBank/DDBJ databases">
        <title>Genome public.</title>
        <authorList>
            <person name="Liu C."/>
            <person name="Sun Q."/>
        </authorList>
    </citation>
    <scope>NUCLEOTIDE SEQUENCE [LARGE SCALE GENOMIC DNA]</scope>
    <source>
        <strain evidence="1 2">New-7</strain>
    </source>
</reference>
<accession>A0ABR7CIK7</accession>
<evidence type="ECO:0000313" key="2">
    <source>
        <dbReference type="Proteomes" id="UP000636891"/>
    </source>
</evidence>
<evidence type="ECO:0008006" key="3">
    <source>
        <dbReference type="Google" id="ProtNLM"/>
    </source>
</evidence>
<keyword evidence="2" id="KW-1185">Reference proteome</keyword>
<sequence>MKNEMVNELIGVMRERIPKGSNLANSLMEILCMGKEAIYRRLRGEVAFTFEEVSLISQHLGISLDKIVGRRMLNDTMFDLNLLHTGDPIESYYEILVRYAKLFDLLRDDPTASVATASNLIPFTFYSPYECLSKFRLGRWIYHHGKMKPPASLSDLQVPDKVPQMHWKLSASIRQLSHTSFIWDYNIFRSIVKEIRYFAGLDLLSAEDVRNMKKELGLLLSELEAVTTTGEFSKGHSLAIYLSDINFEATYTYVEKGDFQACLFRVYSINSMDSQNPRMCNIQKNWIQSLKRHSTLISQSSEIQRRQFFNEQREIVESLQEA</sequence>